<evidence type="ECO:0000313" key="2">
    <source>
        <dbReference type="EMBL" id="KMS93712.1"/>
    </source>
</evidence>
<dbReference type="AlphaFoldDB" id="A0A0J8B1F4"/>
<feature type="non-terminal residue" evidence="2">
    <location>
        <position position="235"/>
    </location>
</feature>
<reference evidence="2 3" key="1">
    <citation type="journal article" date="2014" name="Nature">
        <title>The genome of the recently domesticated crop plant sugar beet (Beta vulgaris).</title>
        <authorList>
            <person name="Dohm J.C."/>
            <person name="Minoche A.E."/>
            <person name="Holtgrawe D."/>
            <person name="Capella-Gutierrez S."/>
            <person name="Zakrzewski F."/>
            <person name="Tafer H."/>
            <person name="Rupp O."/>
            <person name="Sorensen T.R."/>
            <person name="Stracke R."/>
            <person name="Reinhardt R."/>
            <person name="Goesmann A."/>
            <person name="Kraft T."/>
            <person name="Schulz B."/>
            <person name="Stadler P.F."/>
            <person name="Schmidt T."/>
            <person name="Gabaldon T."/>
            <person name="Lehrach H."/>
            <person name="Weisshaar B."/>
            <person name="Himmelbauer H."/>
        </authorList>
    </citation>
    <scope>NUCLEOTIDE SEQUENCE [LARGE SCALE GENOMIC DNA]</scope>
    <source>
        <tissue evidence="2">Taproot</tissue>
    </source>
</reference>
<proteinExistence type="predicted"/>
<name>A0A0J8B1F4_BETVV</name>
<feature type="region of interest" description="Disordered" evidence="1">
    <location>
        <begin position="23"/>
        <end position="43"/>
    </location>
</feature>
<feature type="non-terminal residue" evidence="2">
    <location>
        <position position="1"/>
    </location>
</feature>
<protein>
    <submittedName>
        <fullName evidence="2">Uncharacterized protein</fullName>
    </submittedName>
</protein>
<organism evidence="2 3">
    <name type="scientific">Beta vulgaris subsp. vulgaris</name>
    <name type="common">Beet</name>
    <dbReference type="NCBI Taxonomy" id="3555"/>
    <lineage>
        <taxon>Eukaryota</taxon>
        <taxon>Viridiplantae</taxon>
        <taxon>Streptophyta</taxon>
        <taxon>Embryophyta</taxon>
        <taxon>Tracheophyta</taxon>
        <taxon>Spermatophyta</taxon>
        <taxon>Magnoliopsida</taxon>
        <taxon>eudicotyledons</taxon>
        <taxon>Gunneridae</taxon>
        <taxon>Pentapetalae</taxon>
        <taxon>Caryophyllales</taxon>
        <taxon>Chenopodiaceae</taxon>
        <taxon>Betoideae</taxon>
        <taxon>Beta</taxon>
    </lineage>
</organism>
<dbReference type="Proteomes" id="UP000035740">
    <property type="component" value="Unassembled WGS sequence"/>
</dbReference>
<gene>
    <name evidence="2" type="ORF">BVRB_028720</name>
</gene>
<evidence type="ECO:0000256" key="1">
    <source>
        <dbReference type="SAM" id="MobiDB-lite"/>
    </source>
</evidence>
<sequence length="235" mass="24814">AGVAEPKYHVPNGYGAAAYSHVEKAEPATQRSSAGYSVAHGKGVSSTSSQISIVNESTAPAFSNSQSSIFSQSTLPYYDNRSNPPMSPTAGLVVRTTRPHLNDPNSGALPSLLAKRGTSNDIVVCDKVSSAVAECTPKSVDANRQRSQQPHSVQNPGSAGLNAQPQPEFHSPSAEELAPVPSGCQKTQRFLFSRMLLKLIAAMFEAGEITMAQKGTLKDFVVKQDPAILAAADLY</sequence>
<accession>A0A0J8B1F4</accession>
<feature type="compositionally biased region" description="Polar residues" evidence="1">
    <location>
        <begin position="145"/>
        <end position="165"/>
    </location>
</feature>
<keyword evidence="3" id="KW-1185">Reference proteome</keyword>
<dbReference type="EMBL" id="KQ099728">
    <property type="protein sequence ID" value="KMS93712.1"/>
    <property type="molecule type" value="Genomic_DNA"/>
</dbReference>
<dbReference type="Gramene" id="KMS93712">
    <property type="protein sequence ID" value="KMS93712"/>
    <property type="gene ID" value="BVRB_028720"/>
</dbReference>
<feature type="region of interest" description="Disordered" evidence="1">
    <location>
        <begin position="138"/>
        <end position="181"/>
    </location>
</feature>
<evidence type="ECO:0000313" key="3">
    <source>
        <dbReference type="Proteomes" id="UP000035740"/>
    </source>
</evidence>